<dbReference type="EMBL" id="JALLBG020000011">
    <property type="protein sequence ID" value="KAL3772421.1"/>
    <property type="molecule type" value="Genomic_DNA"/>
</dbReference>
<evidence type="ECO:0000256" key="7">
    <source>
        <dbReference type="SAM" id="MobiDB-lite"/>
    </source>
</evidence>
<keyword evidence="5" id="KW-0560">Oxidoreductase</keyword>
<evidence type="ECO:0000256" key="5">
    <source>
        <dbReference type="ARBA" id="ARBA00023002"/>
    </source>
</evidence>
<accession>A0ABD3NBN8</accession>
<dbReference type="AlphaFoldDB" id="A0ABD3NBN8"/>
<proteinExistence type="inferred from homology"/>
<comment type="cofactor">
    <cofactor evidence="1">
        <name>Fe(2+)</name>
        <dbReference type="ChEBI" id="CHEBI:29033"/>
    </cofactor>
</comment>
<comment type="similarity">
    <text evidence="2">Belongs to the gamma-BBH/TMLD family.</text>
</comment>
<evidence type="ECO:0000256" key="1">
    <source>
        <dbReference type="ARBA" id="ARBA00001954"/>
    </source>
</evidence>
<keyword evidence="4" id="KW-0223">Dioxygenase</keyword>
<evidence type="ECO:0000256" key="6">
    <source>
        <dbReference type="ARBA" id="ARBA00023004"/>
    </source>
</evidence>
<dbReference type="InterPro" id="IPR003819">
    <property type="entry name" value="TauD/TfdA-like"/>
</dbReference>
<evidence type="ECO:0000256" key="4">
    <source>
        <dbReference type="ARBA" id="ARBA00022964"/>
    </source>
</evidence>
<dbReference type="Gene3D" id="3.60.130.10">
    <property type="entry name" value="Clavaminate synthase-like"/>
    <property type="match status" value="1"/>
</dbReference>
<keyword evidence="3" id="KW-0479">Metal-binding</keyword>
<dbReference type="GO" id="GO:0051213">
    <property type="term" value="F:dioxygenase activity"/>
    <property type="evidence" value="ECO:0007669"/>
    <property type="project" value="UniProtKB-KW"/>
</dbReference>
<dbReference type="PANTHER" id="PTHR10696">
    <property type="entry name" value="GAMMA-BUTYROBETAINE HYDROXYLASE-RELATED"/>
    <property type="match status" value="1"/>
</dbReference>
<evidence type="ECO:0000256" key="3">
    <source>
        <dbReference type="ARBA" id="ARBA00022723"/>
    </source>
</evidence>
<organism evidence="9 10">
    <name type="scientific">Discostella pseudostelligera</name>
    <dbReference type="NCBI Taxonomy" id="259834"/>
    <lineage>
        <taxon>Eukaryota</taxon>
        <taxon>Sar</taxon>
        <taxon>Stramenopiles</taxon>
        <taxon>Ochrophyta</taxon>
        <taxon>Bacillariophyta</taxon>
        <taxon>Coscinodiscophyceae</taxon>
        <taxon>Thalassiosirophycidae</taxon>
        <taxon>Stephanodiscales</taxon>
        <taxon>Stephanodiscaceae</taxon>
        <taxon>Discostella</taxon>
    </lineage>
</organism>
<evidence type="ECO:0000256" key="2">
    <source>
        <dbReference type="ARBA" id="ARBA00008654"/>
    </source>
</evidence>
<keyword evidence="6" id="KW-0408">Iron</keyword>
<keyword evidence="10" id="KW-1185">Reference proteome</keyword>
<dbReference type="Proteomes" id="UP001530293">
    <property type="component" value="Unassembled WGS sequence"/>
</dbReference>
<feature type="compositionally biased region" description="Basic and acidic residues" evidence="7">
    <location>
        <begin position="292"/>
        <end position="306"/>
    </location>
</feature>
<comment type="caution">
    <text evidence="9">The sequence shown here is derived from an EMBL/GenBank/DDBJ whole genome shotgun (WGS) entry which is preliminary data.</text>
</comment>
<reference evidence="9 10" key="1">
    <citation type="submission" date="2024-10" db="EMBL/GenBank/DDBJ databases">
        <title>Updated reference genomes for cyclostephanoid diatoms.</title>
        <authorList>
            <person name="Roberts W.R."/>
            <person name="Alverson A.J."/>
        </authorList>
    </citation>
    <scope>NUCLEOTIDE SEQUENCE [LARGE SCALE GENOMIC DNA]</scope>
    <source>
        <strain evidence="9 10">AJA232-27</strain>
    </source>
</reference>
<feature type="domain" description="TauD/TfdA-like" evidence="8">
    <location>
        <begin position="326"/>
        <end position="549"/>
    </location>
</feature>
<name>A0ABD3NBN8_9STRA</name>
<dbReference type="PANTHER" id="PTHR10696:SF25">
    <property type="entry name" value="OXIDOREDUCTASE AIM17-RELATED"/>
    <property type="match status" value="1"/>
</dbReference>
<dbReference type="SUPFAM" id="SSF51197">
    <property type="entry name" value="Clavaminate synthase-like"/>
    <property type="match status" value="1"/>
</dbReference>
<dbReference type="GO" id="GO:0046872">
    <property type="term" value="F:metal ion binding"/>
    <property type="evidence" value="ECO:0007669"/>
    <property type="project" value="UniProtKB-KW"/>
</dbReference>
<evidence type="ECO:0000259" key="8">
    <source>
        <dbReference type="Pfam" id="PF02668"/>
    </source>
</evidence>
<evidence type="ECO:0000313" key="9">
    <source>
        <dbReference type="EMBL" id="KAL3772421.1"/>
    </source>
</evidence>
<gene>
    <name evidence="9" type="ORF">ACHAWU_005598</name>
</gene>
<dbReference type="InterPro" id="IPR042098">
    <property type="entry name" value="TauD-like_sf"/>
</dbReference>
<sequence>MRQLLQRRWPTLVADSSSIGNNEQDSIVEEEVEGEGAAMNRSIKHKLQAEVSDDGKIVHINFGDGTPSSPYHASWLFSNDPQFVHQASGQRELTPGKYRYNRRPKIASARIMYCYTSDDGIVHNVEDDSTEELQFPGPTMGDSCHPVATYGQLRTAAWMKSKASSLHGNITTLGSYLRVEWTTEPTISMYDMKWLNRFRYDDHSRIEHRKNTEVTPLHAIRNIGPPSWYSTNLHSKEIIDSSISQPMHDEVDGLVHIDYHSIVAEDGKFSLLHHVFCDGAVIVTNAPSPSNEHGDKNKRTAASKEDGYPVAKVARAMSGGHLSHGSLYGDIFHVRDDPGSNNVAYTSHELCPHQDLAYYESPPGMQLLHCVANGSGVVGGESLLIDAMAAAYRLREVKPESFEILTRCPATFVKQRDGACMTYRTPHIVLAAEDEGESSRYNIDREIVAVWWSPPFEGPVYLPPGQVDCYYEAYADFELMLNRASSDGISDEDEDELSQYAEKYTWERKLKPGEILVFNNRRMLHGRRGFSVSKDATVEEGRRHLVGCYTNIDDTLNSYRLLLRNHFEYDGTLPILNVGNGTAILP</sequence>
<feature type="region of interest" description="Disordered" evidence="7">
    <location>
        <begin position="286"/>
        <end position="306"/>
    </location>
</feature>
<dbReference type="Pfam" id="PF02668">
    <property type="entry name" value="TauD"/>
    <property type="match status" value="1"/>
</dbReference>
<protein>
    <recommendedName>
        <fullName evidence="8">TauD/TfdA-like domain-containing protein</fullName>
    </recommendedName>
</protein>
<dbReference type="InterPro" id="IPR050411">
    <property type="entry name" value="AlphaKG_dependent_hydroxylases"/>
</dbReference>
<evidence type="ECO:0000313" key="10">
    <source>
        <dbReference type="Proteomes" id="UP001530293"/>
    </source>
</evidence>